<evidence type="ECO:0000313" key="1">
    <source>
        <dbReference type="EMBL" id="CDD55540.1"/>
    </source>
</evidence>
<protein>
    <submittedName>
        <fullName evidence="1">Beta-lactamase superfamily Zn-dependent hydrolase</fullName>
    </submittedName>
</protein>
<sequence length="57" mass="6651">MKLYIAGGVYEHGRNCFYISRENERNVMVDCGVKAGSTDYYPLLDEWQIKEVIYSQP</sequence>
<keyword evidence="1" id="KW-0378">Hydrolase</keyword>
<proteinExistence type="predicted"/>
<dbReference type="InterPro" id="IPR036866">
    <property type="entry name" value="RibonucZ/Hydroxyglut_hydro"/>
</dbReference>
<name>R7AB32_9FIRM</name>
<dbReference type="AlphaFoldDB" id="R7AB32"/>
<dbReference type="Proteomes" id="UP000018141">
    <property type="component" value="Unassembled WGS sequence"/>
</dbReference>
<gene>
    <name evidence="1" type="ORF">BN656_00339</name>
</gene>
<dbReference type="SUPFAM" id="SSF56281">
    <property type="entry name" value="Metallo-hydrolase/oxidoreductase"/>
    <property type="match status" value="1"/>
</dbReference>
<dbReference type="Gene3D" id="3.60.15.10">
    <property type="entry name" value="Ribonuclease Z/Hydroxyacylglutathione hydrolase-like"/>
    <property type="match status" value="1"/>
</dbReference>
<accession>R7AB32</accession>
<organism evidence="1 2">
    <name type="scientific">Bacteroides pectinophilus CAG:437</name>
    <dbReference type="NCBI Taxonomy" id="1263051"/>
    <lineage>
        <taxon>Bacteria</taxon>
        <taxon>Bacillati</taxon>
        <taxon>Bacillota</taxon>
        <taxon>Clostridia</taxon>
        <taxon>Eubacteriales</taxon>
    </lineage>
</organism>
<dbReference type="EMBL" id="CBHH010000010">
    <property type="protein sequence ID" value="CDD55540.1"/>
    <property type="molecule type" value="Genomic_DNA"/>
</dbReference>
<reference evidence="1" key="1">
    <citation type="submission" date="2012-11" db="EMBL/GenBank/DDBJ databases">
        <title>Dependencies among metagenomic species, viruses, plasmids and units of genetic variation.</title>
        <authorList>
            <person name="Nielsen H.B."/>
            <person name="Almeida M."/>
            <person name="Juncker A.S."/>
            <person name="Rasmussen S."/>
            <person name="Li J."/>
            <person name="Sunagawa S."/>
            <person name="Plichta D."/>
            <person name="Gautier L."/>
            <person name="Le Chatelier E."/>
            <person name="Peletier E."/>
            <person name="Bonde I."/>
            <person name="Nielsen T."/>
            <person name="Manichanh C."/>
            <person name="Arumugam M."/>
            <person name="Batto J."/>
            <person name="Santos M.B.Q.D."/>
            <person name="Blom N."/>
            <person name="Borruel N."/>
            <person name="Burgdorf K.S."/>
            <person name="Boumezbeur F."/>
            <person name="Casellas F."/>
            <person name="Dore J."/>
            <person name="Guarner F."/>
            <person name="Hansen T."/>
            <person name="Hildebrand F."/>
            <person name="Kaas R.S."/>
            <person name="Kennedy S."/>
            <person name="Kristiansen K."/>
            <person name="Kultima J.R."/>
            <person name="Leonard P."/>
            <person name="Levenez F."/>
            <person name="Lund O."/>
            <person name="Moumen B."/>
            <person name="Le Paslier D."/>
            <person name="Pons N."/>
            <person name="Pedersen O."/>
            <person name="Prifti E."/>
            <person name="Qin J."/>
            <person name="Raes J."/>
            <person name="Tap J."/>
            <person name="Tims S."/>
            <person name="Ussery D.W."/>
            <person name="Yamada T."/>
            <person name="MetaHit consortium"/>
            <person name="Renault P."/>
            <person name="Sicheritz-Ponten T."/>
            <person name="Bork P."/>
            <person name="Wang J."/>
            <person name="Brunak S."/>
            <person name="Ehrlich S.D."/>
        </authorList>
    </citation>
    <scope>NUCLEOTIDE SEQUENCE [LARGE SCALE GENOMIC DNA]</scope>
</reference>
<comment type="caution">
    <text evidence="1">The sequence shown here is derived from an EMBL/GenBank/DDBJ whole genome shotgun (WGS) entry which is preliminary data.</text>
</comment>
<evidence type="ECO:0000313" key="2">
    <source>
        <dbReference type="Proteomes" id="UP000018141"/>
    </source>
</evidence>
<dbReference type="GO" id="GO:0016787">
    <property type="term" value="F:hydrolase activity"/>
    <property type="evidence" value="ECO:0007669"/>
    <property type="project" value="UniProtKB-KW"/>
</dbReference>